<accession>A0A2A6B9C2</accession>
<dbReference type="EnsemblMetazoa" id="PPA43831.1">
    <property type="protein sequence ID" value="PPA43831.1"/>
    <property type="gene ID" value="WBGene00282200"/>
</dbReference>
<dbReference type="AlphaFoldDB" id="A0A2A6B9C2"/>
<organism evidence="1 2">
    <name type="scientific">Pristionchus pacificus</name>
    <name type="common">Parasitic nematode worm</name>
    <dbReference type="NCBI Taxonomy" id="54126"/>
    <lineage>
        <taxon>Eukaryota</taxon>
        <taxon>Metazoa</taxon>
        <taxon>Ecdysozoa</taxon>
        <taxon>Nematoda</taxon>
        <taxon>Chromadorea</taxon>
        <taxon>Rhabditida</taxon>
        <taxon>Rhabditina</taxon>
        <taxon>Diplogasteromorpha</taxon>
        <taxon>Diplogasteroidea</taxon>
        <taxon>Neodiplogasteridae</taxon>
        <taxon>Pristionchus</taxon>
    </lineage>
</organism>
<reference evidence="2" key="1">
    <citation type="journal article" date="2008" name="Nat. Genet.">
        <title>The Pristionchus pacificus genome provides a unique perspective on nematode lifestyle and parasitism.</title>
        <authorList>
            <person name="Dieterich C."/>
            <person name="Clifton S.W."/>
            <person name="Schuster L.N."/>
            <person name="Chinwalla A."/>
            <person name="Delehaunty K."/>
            <person name="Dinkelacker I."/>
            <person name="Fulton L."/>
            <person name="Fulton R."/>
            <person name="Godfrey J."/>
            <person name="Minx P."/>
            <person name="Mitreva M."/>
            <person name="Roeseler W."/>
            <person name="Tian H."/>
            <person name="Witte H."/>
            <person name="Yang S.P."/>
            <person name="Wilson R.K."/>
            <person name="Sommer R.J."/>
        </authorList>
    </citation>
    <scope>NUCLEOTIDE SEQUENCE [LARGE SCALE GENOMIC DNA]</scope>
    <source>
        <strain evidence="2">PS312</strain>
    </source>
</reference>
<accession>A0A8R1V188</accession>
<proteinExistence type="predicted"/>
<evidence type="ECO:0000313" key="2">
    <source>
        <dbReference type="Proteomes" id="UP000005239"/>
    </source>
</evidence>
<protein>
    <submittedName>
        <fullName evidence="1">Uncharacterized protein</fullName>
    </submittedName>
</protein>
<sequence>MAVHPNIPRDPTSAIPDKNQDRLRALISTSQRSVSQTQTAWSTYKKKASEYMNGFSTPHVSHEAVDIEVM</sequence>
<reference evidence="1" key="2">
    <citation type="submission" date="2022-06" db="UniProtKB">
        <authorList>
            <consortium name="EnsemblMetazoa"/>
        </authorList>
    </citation>
    <scope>IDENTIFICATION</scope>
    <source>
        <strain evidence="1">PS312</strain>
    </source>
</reference>
<evidence type="ECO:0000313" key="1">
    <source>
        <dbReference type="EnsemblMetazoa" id="PPA43831.1"/>
    </source>
</evidence>
<name>A0A2A6B9C2_PRIPA</name>
<keyword evidence="2" id="KW-1185">Reference proteome</keyword>
<gene>
    <name evidence="1" type="primary">WBGene00282200</name>
</gene>
<dbReference type="Proteomes" id="UP000005239">
    <property type="component" value="Unassembled WGS sequence"/>
</dbReference>